<reference evidence="2" key="2">
    <citation type="journal article" date="2024" name="Plant">
        <title>Genomic evolution and insights into agronomic trait innovations of Sesamum species.</title>
        <authorList>
            <person name="Miao H."/>
            <person name="Wang L."/>
            <person name="Qu L."/>
            <person name="Liu H."/>
            <person name="Sun Y."/>
            <person name="Le M."/>
            <person name="Wang Q."/>
            <person name="Wei S."/>
            <person name="Zheng Y."/>
            <person name="Lin W."/>
            <person name="Duan Y."/>
            <person name="Cao H."/>
            <person name="Xiong S."/>
            <person name="Wang X."/>
            <person name="Wei L."/>
            <person name="Li C."/>
            <person name="Ma Q."/>
            <person name="Ju M."/>
            <person name="Zhao R."/>
            <person name="Li G."/>
            <person name="Mu C."/>
            <person name="Tian Q."/>
            <person name="Mei H."/>
            <person name="Zhang T."/>
            <person name="Gao T."/>
            <person name="Zhang H."/>
        </authorList>
    </citation>
    <scope>NUCLEOTIDE SEQUENCE</scope>
    <source>
        <strain evidence="2">G01</strain>
    </source>
</reference>
<dbReference type="InterPro" id="IPR054722">
    <property type="entry name" value="PolX-like_BBD"/>
</dbReference>
<accession>A0AAW2IU32</accession>
<protein>
    <recommendedName>
        <fullName evidence="1">Retrovirus-related Pol polyprotein from transposon TNT 1-94-like beta-barrel domain-containing protein</fullName>
    </recommendedName>
</protein>
<evidence type="ECO:0000313" key="2">
    <source>
        <dbReference type="EMBL" id="KAL0285600.1"/>
    </source>
</evidence>
<feature type="domain" description="Retrovirus-related Pol polyprotein from transposon TNT 1-94-like beta-barrel" evidence="1">
    <location>
        <begin position="223"/>
        <end position="303"/>
    </location>
</feature>
<proteinExistence type="predicted"/>
<evidence type="ECO:0000259" key="1">
    <source>
        <dbReference type="Pfam" id="PF22936"/>
    </source>
</evidence>
<organism evidence="2">
    <name type="scientific">Sesamum angustifolium</name>
    <dbReference type="NCBI Taxonomy" id="2727405"/>
    <lineage>
        <taxon>Eukaryota</taxon>
        <taxon>Viridiplantae</taxon>
        <taxon>Streptophyta</taxon>
        <taxon>Embryophyta</taxon>
        <taxon>Tracheophyta</taxon>
        <taxon>Spermatophyta</taxon>
        <taxon>Magnoliopsida</taxon>
        <taxon>eudicotyledons</taxon>
        <taxon>Gunneridae</taxon>
        <taxon>Pentapetalae</taxon>
        <taxon>asterids</taxon>
        <taxon>lamiids</taxon>
        <taxon>Lamiales</taxon>
        <taxon>Pedaliaceae</taxon>
        <taxon>Sesamum</taxon>
    </lineage>
</organism>
<dbReference type="AlphaFoldDB" id="A0AAW2IU32"/>
<dbReference type="Pfam" id="PF22936">
    <property type="entry name" value="Pol_BBD"/>
    <property type="match status" value="1"/>
</dbReference>
<dbReference type="PANTHER" id="PTHR47592:SF30">
    <property type="entry name" value="CCHC-TYPE DOMAIN-CONTAINING PROTEIN"/>
    <property type="match status" value="1"/>
</dbReference>
<gene>
    <name evidence="2" type="ORF">Sangu_2771500</name>
</gene>
<name>A0AAW2IU32_9LAMI</name>
<comment type="caution">
    <text evidence="2">The sequence shown here is derived from an EMBL/GenBank/DDBJ whole genome shotgun (WGS) entry which is preliminary data.</text>
</comment>
<sequence length="350" mass="39620">MSVPMTRTLPDLSKMEPLDGTNYKRWSQKLLIFFEQLDVDYVLFQNPPETPAEASILAITTADATTIGTTKSEDEAKHKYDRDNKTECQRYLDYIGNTLWRCRCWEKEVIVGKWLQFQMIDEKPIMDQIHEYENLVADVLSEAQEKGSDSARIDRHMRTEEANRLKDKETSLSSLSIKANLVESAGSKDRFYQNKGKKFQKNNHHKSFKATDEANLVENKEDWILDTGASRHFCSNKALFHELLETTDGECVFMGNSTTSGVLGKGKILLKLTSGKTLALIDVLYVPSLRRNLVSGSLLNKAGLKIVLESDKVIITKNNDFVGKGYLSDGLFVLNTVPVMFNKNSSIMLT</sequence>
<dbReference type="EMBL" id="JACGWK010001582">
    <property type="protein sequence ID" value="KAL0285600.1"/>
    <property type="molecule type" value="Genomic_DNA"/>
</dbReference>
<dbReference type="PANTHER" id="PTHR47592">
    <property type="entry name" value="PBF68 PROTEIN"/>
    <property type="match status" value="1"/>
</dbReference>
<reference evidence="2" key="1">
    <citation type="submission" date="2020-06" db="EMBL/GenBank/DDBJ databases">
        <authorList>
            <person name="Li T."/>
            <person name="Hu X."/>
            <person name="Zhang T."/>
            <person name="Song X."/>
            <person name="Zhang H."/>
            <person name="Dai N."/>
            <person name="Sheng W."/>
            <person name="Hou X."/>
            <person name="Wei L."/>
        </authorList>
    </citation>
    <scope>NUCLEOTIDE SEQUENCE</scope>
    <source>
        <strain evidence="2">G01</strain>
        <tissue evidence="2">Leaf</tissue>
    </source>
</reference>